<dbReference type="AlphaFoldDB" id="B8HX46"/>
<gene>
    <name evidence="4" type="ordered locus">Cyan7425_2379</name>
</gene>
<name>B8HX46_CYAP4</name>
<reference evidence="4" key="1">
    <citation type="submission" date="2009-01" db="EMBL/GenBank/DDBJ databases">
        <title>Complete sequence of chromosome Cyanothece sp. PCC 7425.</title>
        <authorList>
            <consortium name="US DOE Joint Genome Institute"/>
            <person name="Lucas S."/>
            <person name="Copeland A."/>
            <person name="Lapidus A."/>
            <person name="Glavina del Rio T."/>
            <person name="Dalin E."/>
            <person name="Tice H."/>
            <person name="Bruce D."/>
            <person name="Goodwin L."/>
            <person name="Pitluck S."/>
            <person name="Sims D."/>
            <person name="Meineke L."/>
            <person name="Brettin T."/>
            <person name="Detter J.C."/>
            <person name="Han C."/>
            <person name="Larimer F."/>
            <person name="Land M."/>
            <person name="Hauser L."/>
            <person name="Kyrpides N."/>
            <person name="Ovchinnikova G."/>
            <person name="Liberton M."/>
            <person name="Stoeckel J."/>
            <person name="Banerjee A."/>
            <person name="Singh A."/>
            <person name="Page L."/>
            <person name="Sato H."/>
            <person name="Zhao L."/>
            <person name="Sherman L."/>
            <person name="Pakrasi H."/>
            <person name="Richardson P."/>
        </authorList>
    </citation>
    <scope>NUCLEOTIDE SEQUENCE</scope>
    <source>
        <strain evidence="4">PCC 7425</strain>
    </source>
</reference>
<feature type="domain" description="Methyltransferase" evidence="3">
    <location>
        <begin position="47"/>
        <end position="150"/>
    </location>
</feature>
<accession>B8HX46</accession>
<dbReference type="PANTHER" id="PTHR43861">
    <property type="entry name" value="TRANS-ACONITATE 2-METHYLTRANSFERASE-RELATED"/>
    <property type="match status" value="1"/>
</dbReference>
<dbReference type="EMBL" id="CP001344">
    <property type="protein sequence ID" value="ACL44737.1"/>
    <property type="molecule type" value="Genomic_DNA"/>
</dbReference>
<dbReference type="HOGENOM" id="CLU_081790_1_1_3"/>
<dbReference type="OrthoDB" id="465705at2"/>
<dbReference type="PANTHER" id="PTHR43861:SF1">
    <property type="entry name" value="TRANS-ACONITATE 2-METHYLTRANSFERASE"/>
    <property type="match status" value="1"/>
</dbReference>
<dbReference type="SUPFAM" id="SSF53335">
    <property type="entry name" value="S-adenosyl-L-methionine-dependent methyltransferases"/>
    <property type="match status" value="1"/>
</dbReference>
<dbReference type="InterPro" id="IPR041698">
    <property type="entry name" value="Methyltransf_25"/>
</dbReference>
<dbReference type="Pfam" id="PF13649">
    <property type="entry name" value="Methyltransf_25"/>
    <property type="match status" value="1"/>
</dbReference>
<proteinExistence type="predicted"/>
<evidence type="ECO:0000259" key="3">
    <source>
        <dbReference type="Pfam" id="PF13649"/>
    </source>
</evidence>
<dbReference type="InterPro" id="IPR029063">
    <property type="entry name" value="SAM-dependent_MTases_sf"/>
</dbReference>
<dbReference type="STRING" id="395961.Cyan7425_2379"/>
<dbReference type="GO" id="GO:0032259">
    <property type="term" value="P:methylation"/>
    <property type="evidence" value="ECO:0007669"/>
    <property type="project" value="UniProtKB-KW"/>
</dbReference>
<keyword evidence="1 4" id="KW-0489">Methyltransferase</keyword>
<organism evidence="4">
    <name type="scientific">Cyanothece sp. (strain PCC 7425 / ATCC 29141)</name>
    <dbReference type="NCBI Taxonomy" id="395961"/>
    <lineage>
        <taxon>Bacteria</taxon>
        <taxon>Bacillati</taxon>
        <taxon>Cyanobacteriota</taxon>
        <taxon>Cyanophyceae</taxon>
        <taxon>Gomontiellales</taxon>
        <taxon>Cyanothecaceae</taxon>
        <taxon>Cyanothece</taxon>
    </lineage>
</organism>
<protein>
    <submittedName>
        <fullName evidence="4">Methyltransferase type 12</fullName>
    </submittedName>
</protein>
<dbReference type="Gene3D" id="3.40.50.150">
    <property type="entry name" value="Vaccinia Virus protein VP39"/>
    <property type="match status" value="1"/>
</dbReference>
<dbReference type="KEGG" id="cyn:Cyan7425_2379"/>
<keyword evidence="2 4" id="KW-0808">Transferase</keyword>
<evidence type="ECO:0000313" key="4">
    <source>
        <dbReference type="EMBL" id="ACL44737.1"/>
    </source>
</evidence>
<dbReference type="eggNOG" id="COG2226">
    <property type="taxonomic scope" value="Bacteria"/>
</dbReference>
<dbReference type="CDD" id="cd02440">
    <property type="entry name" value="AdoMet_MTases"/>
    <property type="match status" value="1"/>
</dbReference>
<evidence type="ECO:0000256" key="2">
    <source>
        <dbReference type="ARBA" id="ARBA00022679"/>
    </source>
</evidence>
<sequence length="240" mass="25902">MSEVLTYPGEVFAHTPDFDPGIRVLLPRYEEMLEAIAHCLPSETENILELGCGTGELSLKVLQRCPGAKLVAVDYSPRMLAYAQTKLTAAGLGERVTWIEADMGDWATGNQSLPNLGFTACVSSLAIHHLSHGMKAQVFAQIYASLVTGGCFWNADPLLPSSADLSHAYTTVREAWASSQGTTLAQVRAKIGSSPSHGHSSQDQLASLIDHLNMLSQCGFQALDVPWKYYGLAVFGGYKL</sequence>
<evidence type="ECO:0000256" key="1">
    <source>
        <dbReference type="ARBA" id="ARBA00022603"/>
    </source>
</evidence>
<dbReference type="GO" id="GO:0008168">
    <property type="term" value="F:methyltransferase activity"/>
    <property type="evidence" value="ECO:0007669"/>
    <property type="project" value="UniProtKB-KW"/>
</dbReference>